<evidence type="ECO:0000313" key="1">
    <source>
        <dbReference type="EMBL" id="KAJ4725294.1"/>
    </source>
</evidence>
<reference evidence="1 2" key="1">
    <citation type="journal article" date="2023" name="Science">
        <title>Complex scaffold remodeling in plant triterpene biosynthesis.</title>
        <authorList>
            <person name="De La Pena R."/>
            <person name="Hodgson H."/>
            <person name="Liu J.C."/>
            <person name="Stephenson M.J."/>
            <person name="Martin A.C."/>
            <person name="Owen C."/>
            <person name="Harkess A."/>
            <person name="Leebens-Mack J."/>
            <person name="Jimenez L.E."/>
            <person name="Osbourn A."/>
            <person name="Sattely E.S."/>
        </authorList>
    </citation>
    <scope>NUCLEOTIDE SEQUENCE [LARGE SCALE GENOMIC DNA]</scope>
    <source>
        <strain evidence="2">cv. JPN11</strain>
        <tissue evidence="1">Leaf</tissue>
    </source>
</reference>
<accession>A0ACC1YQJ5</accession>
<comment type="caution">
    <text evidence="1">The sequence shown here is derived from an EMBL/GenBank/DDBJ whole genome shotgun (WGS) entry which is preliminary data.</text>
</comment>
<evidence type="ECO:0000313" key="2">
    <source>
        <dbReference type="Proteomes" id="UP001164539"/>
    </source>
</evidence>
<gene>
    <name evidence="1" type="ORF">OWV82_004187</name>
</gene>
<protein>
    <submittedName>
        <fullName evidence="1">Poly(A)-specific ribonuclease PARN</fullName>
    </submittedName>
</protein>
<name>A0ACC1YQJ5_MELAZ</name>
<dbReference type="EMBL" id="CM051395">
    <property type="protein sequence ID" value="KAJ4725294.1"/>
    <property type="molecule type" value="Genomic_DNA"/>
</dbReference>
<proteinExistence type="predicted"/>
<dbReference type="Proteomes" id="UP001164539">
    <property type="component" value="Chromosome 2"/>
</dbReference>
<sequence>MKYTSLKPQQLPPIFRFRRRARTAPMKKRLPITTISRALTGSYCSSTTSTTASFPLKHVTRSNFDSALSSLSHHIRAADFVAIDLEMTGVTSAPWRDSFEFDRFDVRYLKVKDSAEKFAVVQFGVCPFHWDPLKQSFIAHPHNFFIFPRQELPFDGPAYEFLCQTTSMDFLTKYQFDFNACFHEGVSYLSRKQEDEALKRVNSIYQDEPLDSCNSMKETRDNPLVNIADILFAERMKNRLIEWHNGLLQDRNGGSEIQPSLNRSKQQFQTIFFKMRPAISLNGFTSHQLRLIQLVARKHFKDLVYLRGSGENSDSHHLIVYTDSEGDKKMLMKEVKDEQHREVEMKIKAAIGFRQVIDFLASEKKLIVGHNCFLDLAHIYSKFLGPLPLTAEEFILSVNKYFPHIIDTKMLLNSNNVLQQRMKKSSTSLSSAFSVLCPQIALGSKSSNLALQSCVKVEVEVDDMRSSNWNSGAKHEAGYDAFMTGCVFAQACSSLGIDFKHHSSENLAHNEKLQEHINLLYLSWTNGDIVNLSTGRTCESVGSSKHKNRYPKILFERIVLVWGFPSGLKAREIRECISRVLGPTSVISVYHVDETAVFIQFSKAEMVSEFLGLKESLERSNDPISVLHPFAKLLEGGKTRAASYETYKEICSSSISKVLFADQAEAVGIKWKTKLVESSKLEVQTREHESLHKVNSVSEKIDDITDELSCGQLSPDEIVDSFCTAKVTRIRTSNF</sequence>
<organism evidence="1 2">
    <name type="scientific">Melia azedarach</name>
    <name type="common">Chinaberry tree</name>
    <dbReference type="NCBI Taxonomy" id="155640"/>
    <lineage>
        <taxon>Eukaryota</taxon>
        <taxon>Viridiplantae</taxon>
        <taxon>Streptophyta</taxon>
        <taxon>Embryophyta</taxon>
        <taxon>Tracheophyta</taxon>
        <taxon>Spermatophyta</taxon>
        <taxon>Magnoliopsida</taxon>
        <taxon>eudicotyledons</taxon>
        <taxon>Gunneridae</taxon>
        <taxon>Pentapetalae</taxon>
        <taxon>rosids</taxon>
        <taxon>malvids</taxon>
        <taxon>Sapindales</taxon>
        <taxon>Meliaceae</taxon>
        <taxon>Melia</taxon>
    </lineage>
</organism>
<keyword evidence="2" id="KW-1185">Reference proteome</keyword>